<feature type="transmembrane region" description="Helical" evidence="1">
    <location>
        <begin position="159"/>
        <end position="181"/>
    </location>
</feature>
<evidence type="ECO:0000313" key="3">
    <source>
        <dbReference type="WBParaSite" id="L893_g27756.t1"/>
    </source>
</evidence>
<feature type="transmembrane region" description="Helical" evidence="1">
    <location>
        <begin position="122"/>
        <end position="139"/>
    </location>
</feature>
<protein>
    <submittedName>
        <fullName evidence="3">Uncharacterized protein</fullName>
    </submittedName>
</protein>
<keyword evidence="1" id="KW-1133">Transmembrane helix</keyword>
<keyword evidence="1" id="KW-0812">Transmembrane</keyword>
<keyword evidence="2" id="KW-1185">Reference proteome</keyword>
<feature type="transmembrane region" description="Helical" evidence="1">
    <location>
        <begin position="56"/>
        <end position="76"/>
    </location>
</feature>
<accession>A0A1I7ZMW6</accession>
<dbReference type="AlphaFoldDB" id="A0A1I7ZMW6"/>
<organism evidence="2 3">
    <name type="scientific">Steinernema glaseri</name>
    <dbReference type="NCBI Taxonomy" id="37863"/>
    <lineage>
        <taxon>Eukaryota</taxon>
        <taxon>Metazoa</taxon>
        <taxon>Ecdysozoa</taxon>
        <taxon>Nematoda</taxon>
        <taxon>Chromadorea</taxon>
        <taxon>Rhabditida</taxon>
        <taxon>Tylenchina</taxon>
        <taxon>Panagrolaimomorpha</taxon>
        <taxon>Strongyloidoidea</taxon>
        <taxon>Steinernematidae</taxon>
        <taxon>Steinernema</taxon>
    </lineage>
</organism>
<proteinExistence type="predicted"/>
<keyword evidence="1" id="KW-0472">Membrane</keyword>
<name>A0A1I7ZMW6_9BILA</name>
<sequence>MSASRTLRFTSEKWSRPQHFRTGCDAFPIRSSSLEKHPVRAAVVDTLCTFLSLPQACVIAAVLGFLHTLLRIAIVFEYQFHYIGLIVAICDFLIFQVPLFFGVGLRKSALLQPFICETVCKLLLLLIIAPFRGVLWMSFDLTDPDFKSIDDFLAQILPDVLLAVIGQLILLGVLLAVVLHAKEMITRKKRMEESLNKTRPTRTQTPRHVTAIPMSNLMCEYPILKIERDYV</sequence>
<feature type="transmembrane region" description="Helical" evidence="1">
    <location>
        <begin position="82"/>
        <end position="101"/>
    </location>
</feature>
<dbReference type="WBParaSite" id="L893_g27756.t1">
    <property type="protein sequence ID" value="L893_g27756.t1"/>
    <property type="gene ID" value="L893_g27756"/>
</dbReference>
<evidence type="ECO:0000256" key="1">
    <source>
        <dbReference type="SAM" id="Phobius"/>
    </source>
</evidence>
<dbReference type="Proteomes" id="UP000095287">
    <property type="component" value="Unplaced"/>
</dbReference>
<reference evidence="3" key="1">
    <citation type="submission" date="2016-11" db="UniProtKB">
        <authorList>
            <consortium name="WormBaseParasite"/>
        </authorList>
    </citation>
    <scope>IDENTIFICATION</scope>
</reference>
<evidence type="ECO:0000313" key="2">
    <source>
        <dbReference type="Proteomes" id="UP000095287"/>
    </source>
</evidence>